<comment type="caution">
    <text evidence="1">The sequence shown here is derived from an EMBL/GenBank/DDBJ whole genome shotgun (WGS) entry which is preliminary data.</text>
</comment>
<sequence>MQWTALHNSLRIQFGLVEWGQESQHHRLLALMEIKVPIMEQQQGIGAVPKSRDRGLEGQRVRASCLTK</sequence>
<proteinExistence type="predicted"/>
<reference evidence="1 2" key="1">
    <citation type="journal article" date="2023" name="Mol. Biol. Evol.">
        <title>Genomics of Secondarily Temperate Adaptation in the Only Non-Antarctic Icefish.</title>
        <authorList>
            <person name="Rivera-Colon A.G."/>
            <person name="Rayamajhi N."/>
            <person name="Minhas B.F."/>
            <person name="Madrigal G."/>
            <person name="Bilyk K.T."/>
            <person name="Yoon V."/>
            <person name="Hune M."/>
            <person name="Gregory S."/>
            <person name="Cheng C.H.C."/>
            <person name="Catchen J.M."/>
        </authorList>
    </citation>
    <scope>NUCLEOTIDE SEQUENCE [LARGE SCALE GENOMIC DNA]</scope>
    <source>
        <strain evidence="1">JC2023a</strain>
    </source>
</reference>
<dbReference type="Proteomes" id="UP001335648">
    <property type="component" value="Unassembled WGS sequence"/>
</dbReference>
<evidence type="ECO:0000313" key="1">
    <source>
        <dbReference type="EMBL" id="KAK5890674.1"/>
    </source>
</evidence>
<dbReference type="EMBL" id="JAULUE010002056">
    <property type="protein sequence ID" value="KAK5890674.1"/>
    <property type="molecule type" value="Genomic_DNA"/>
</dbReference>
<keyword evidence="2" id="KW-1185">Reference proteome</keyword>
<accession>A0AAN8GSP6</accession>
<organism evidence="1 2">
    <name type="scientific">Champsocephalus esox</name>
    <name type="common">pike icefish</name>
    <dbReference type="NCBI Taxonomy" id="159716"/>
    <lineage>
        <taxon>Eukaryota</taxon>
        <taxon>Metazoa</taxon>
        <taxon>Chordata</taxon>
        <taxon>Craniata</taxon>
        <taxon>Vertebrata</taxon>
        <taxon>Euteleostomi</taxon>
        <taxon>Actinopterygii</taxon>
        <taxon>Neopterygii</taxon>
        <taxon>Teleostei</taxon>
        <taxon>Neoteleostei</taxon>
        <taxon>Acanthomorphata</taxon>
        <taxon>Eupercaria</taxon>
        <taxon>Perciformes</taxon>
        <taxon>Notothenioidei</taxon>
        <taxon>Channichthyidae</taxon>
        <taxon>Champsocephalus</taxon>
    </lineage>
</organism>
<dbReference type="AlphaFoldDB" id="A0AAN8GSP6"/>
<evidence type="ECO:0000313" key="2">
    <source>
        <dbReference type="Proteomes" id="UP001335648"/>
    </source>
</evidence>
<protein>
    <submittedName>
        <fullName evidence="1">Uncharacterized protein</fullName>
    </submittedName>
</protein>
<name>A0AAN8GSP6_9TELE</name>
<gene>
    <name evidence="1" type="ORF">CesoFtcFv8_014169</name>
</gene>